<accession>A0A4R6BFQ0</accession>
<name>A0A4R6BFQ0_9STAP</name>
<comment type="caution">
    <text evidence="1">The sequence shown here is derived from an EMBL/GenBank/DDBJ whole genome shotgun (WGS) entry which is preliminary data.</text>
</comment>
<dbReference type="Proteomes" id="UP000295310">
    <property type="component" value="Unassembled WGS sequence"/>
</dbReference>
<keyword evidence="2" id="KW-1185">Reference proteome</keyword>
<evidence type="ECO:0000313" key="1">
    <source>
        <dbReference type="EMBL" id="TDL98652.1"/>
    </source>
</evidence>
<dbReference type="EMBL" id="SCWA01000003">
    <property type="protein sequence ID" value="TDL98652.1"/>
    <property type="molecule type" value="Genomic_DNA"/>
</dbReference>
<dbReference type="AlphaFoldDB" id="A0A4R6BFQ0"/>
<organism evidence="1 2">
    <name type="scientific">Macrococcus brunensis</name>
    <dbReference type="NCBI Taxonomy" id="198483"/>
    <lineage>
        <taxon>Bacteria</taxon>
        <taxon>Bacillati</taxon>
        <taxon>Bacillota</taxon>
        <taxon>Bacilli</taxon>
        <taxon>Bacillales</taxon>
        <taxon>Staphylococcaceae</taxon>
        <taxon>Macrococcus</taxon>
    </lineage>
</organism>
<proteinExistence type="predicted"/>
<dbReference type="RefSeq" id="WP_133431245.1">
    <property type="nucleotide sequence ID" value="NZ_SCWA01000003.1"/>
</dbReference>
<sequence>MTVIAGVDFLNTSLSPFVQVEDENRIRFSIDDLSLKEFKLLLLALNRNLSTMAFSKRKVGWGKVKPYYLYRFMRIPSWSVHSCAIDRLYFAVVRNLRQRDIEQFYKAYRRKVHMPLVTYFYNEDTFIRISPFYVDIISDDVTLIAHLRSSFSNRVTDFDGVLPISEEEW</sequence>
<gene>
    <name evidence="1" type="ORF">ERX27_02425</name>
</gene>
<reference evidence="1 2" key="1">
    <citation type="submission" date="2019-01" db="EMBL/GenBank/DDBJ databases">
        <title>Draft genome sequences of the type strains of six Macrococcus species.</title>
        <authorList>
            <person name="Mazhar S."/>
            <person name="Altermann E."/>
            <person name="Hill C."/>
            <person name="Mcauliffe O."/>
        </authorList>
    </citation>
    <scope>NUCLEOTIDE SEQUENCE [LARGE SCALE GENOMIC DNA]</scope>
    <source>
        <strain evidence="1 2">CCM4811</strain>
    </source>
</reference>
<dbReference type="OrthoDB" id="2417771at2"/>
<evidence type="ECO:0000313" key="2">
    <source>
        <dbReference type="Proteomes" id="UP000295310"/>
    </source>
</evidence>
<protein>
    <submittedName>
        <fullName evidence="1">Uncharacterized protein</fullName>
    </submittedName>
</protein>